<dbReference type="PROSITE" id="PS00382">
    <property type="entry name" value="CLP_PROTEASE_HIS"/>
    <property type="match status" value="1"/>
</dbReference>
<sequence length="138" mass="15513">MTYIKSPVSTVCLGAASSMAALLLTGGEAGKRYALPHSSVMIHQPLGGTQGQASDILIYANQIQRIRKQINEIMKRHINKSFGHDKYSLEEIHDLMERDNYLSAEEAKSMGVIDEILTRREEKDLKEKDSTEEHKTKP</sequence>
<evidence type="ECO:0000256" key="8">
    <source>
        <dbReference type="RuleBase" id="RU003567"/>
    </source>
</evidence>
<evidence type="ECO:0000256" key="6">
    <source>
        <dbReference type="PROSITE-ProRule" id="PRU10086"/>
    </source>
</evidence>
<dbReference type="CDD" id="cd07017">
    <property type="entry name" value="S14_ClpP_2"/>
    <property type="match status" value="1"/>
</dbReference>
<evidence type="ECO:0000256" key="4">
    <source>
        <dbReference type="ARBA" id="ARBA00022825"/>
    </source>
</evidence>
<keyword evidence="4 7" id="KW-0720">Serine protease</keyword>
<keyword evidence="2 7" id="KW-0645">Protease</keyword>
<dbReference type="OrthoDB" id="2017408at2759"/>
<evidence type="ECO:0000256" key="5">
    <source>
        <dbReference type="PROSITE-ProRule" id="PRU10085"/>
    </source>
</evidence>
<dbReference type="InterPro" id="IPR029045">
    <property type="entry name" value="ClpP/crotonase-like_dom_sf"/>
</dbReference>
<reference evidence="10 11" key="1">
    <citation type="submission" date="2014-02" db="EMBL/GenBank/DDBJ databases">
        <title>The genome sequence of Colletotrichum nymphaeae SA-01.</title>
        <authorList>
            <person name="Baroncelli R."/>
            <person name="Thon M.R."/>
        </authorList>
    </citation>
    <scope>NUCLEOTIDE SEQUENCE [LARGE SCALE GENOMIC DNA]</scope>
    <source>
        <strain evidence="10 11">SA-01</strain>
    </source>
</reference>
<comment type="caution">
    <text evidence="10">The sequence shown here is derived from an EMBL/GenBank/DDBJ whole genome shotgun (WGS) entry which is preliminary data.</text>
</comment>
<evidence type="ECO:0000313" key="11">
    <source>
        <dbReference type="Proteomes" id="UP000070054"/>
    </source>
</evidence>
<feature type="active site" evidence="6">
    <location>
        <position position="43"/>
    </location>
</feature>
<proteinExistence type="inferred from homology"/>
<dbReference type="EC" id="3.4.21.92" evidence="7"/>
<dbReference type="SUPFAM" id="SSF52096">
    <property type="entry name" value="ClpP/crotonase"/>
    <property type="match status" value="1"/>
</dbReference>
<name>A0A135S6F8_9PEZI</name>
<evidence type="ECO:0000256" key="2">
    <source>
        <dbReference type="ARBA" id="ARBA00022670"/>
    </source>
</evidence>
<comment type="similarity">
    <text evidence="1 8">Belongs to the peptidase S14 family.</text>
</comment>
<dbReference type="InterPro" id="IPR018215">
    <property type="entry name" value="ClpP_Ser_AS"/>
</dbReference>
<protein>
    <recommendedName>
        <fullName evidence="8">ATP-dependent Clp protease proteolytic subunit</fullName>
        <ecNumber evidence="7">3.4.21.92</ecNumber>
    </recommendedName>
</protein>
<organism evidence="10 11">
    <name type="scientific">Colletotrichum nymphaeae SA-01</name>
    <dbReference type="NCBI Taxonomy" id="1460502"/>
    <lineage>
        <taxon>Eukaryota</taxon>
        <taxon>Fungi</taxon>
        <taxon>Dikarya</taxon>
        <taxon>Ascomycota</taxon>
        <taxon>Pezizomycotina</taxon>
        <taxon>Sordariomycetes</taxon>
        <taxon>Hypocreomycetidae</taxon>
        <taxon>Glomerellales</taxon>
        <taxon>Glomerellaceae</taxon>
        <taxon>Colletotrichum</taxon>
        <taxon>Colletotrichum acutatum species complex</taxon>
    </lineage>
</organism>
<dbReference type="Gene3D" id="3.90.226.10">
    <property type="entry name" value="2-enoyl-CoA Hydratase, Chain A, domain 1"/>
    <property type="match status" value="1"/>
</dbReference>
<dbReference type="PROSITE" id="PS00381">
    <property type="entry name" value="CLP_PROTEASE_SER"/>
    <property type="match status" value="1"/>
</dbReference>
<dbReference type="GO" id="GO:0051117">
    <property type="term" value="F:ATPase binding"/>
    <property type="evidence" value="ECO:0007669"/>
    <property type="project" value="TreeGrafter"/>
</dbReference>
<keyword evidence="3 7" id="KW-0378">Hydrolase</keyword>
<feature type="region of interest" description="Disordered" evidence="9">
    <location>
        <begin position="118"/>
        <end position="138"/>
    </location>
</feature>
<dbReference type="PANTHER" id="PTHR10381:SF11">
    <property type="entry name" value="ATP-DEPENDENT CLP PROTEASE PROTEOLYTIC SUBUNIT, MITOCHONDRIAL"/>
    <property type="match status" value="1"/>
</dbReference>
<dbReference type="GO" id="GO:0009368">
    <property type="term" value="C:endopeptidase Clp complex"/>
    <property type="evidence" value="ECO:0007669"/>
    <property type="project" value="TreeGrafter"/>
</dbReference>
<keyword evidence="11" id="KW-1185">Reference proteome</keyword>
<dbReference type="PANTHER" id="PTHR10381">
    <property type="entry name" value="ATP-DEPENDENT CLP PROTEASE PROTEOLYTIC SUBUNIT"/>
    <property type="match status" value="1"/>
</dbReference>
<evidence type="ECO:0000313" key="10">
    <source>
        <dbReference type="EMBL" id="KXH31513.1"/>
    </source>
</evidence>
<dbReference type="InterPro" id="IPR033135">
    <property type="entry name" value="ClpP_His_AS"/>
</dbReference>
<dbReference type="InterPro" id="IPR023562">
    <property type="entry name" value="ClpP/TepA"/>
</dbReference>
<evidence type="ECO:0000256" key="1">
    <source>
        <dbReference type="ARBA" id="ARBA00007039"/>
    </source>
</evidence>
<dbReference type="Proteomes" id="UP000070054">
    <property type="component" value="Unassembled WGS sequence"/>
</dbReference>
<dbReference type="InterPro" id="IPR001907">
    <property type="entry name" value="ClpP"/>
</dbReference>
<evidence type="ECO:0000256" key="9">
    <source>
        <dbReference type="SAM" id="MobiDB-lite"/>
    </source>
</evidence>
<dbReference type="AlphaFoldDB" id="A0A135S6F8"/>
<dbReference type="Pfam" id="PF00574">
    <property type="entry name" value="CLP_protease"/>
    <property type="match status" value="1"/>
</dbReference>
<dbReference type="GO" id="GO:0006515">
    <property type="term" value="P:protein quality control for misfolded or incompletely synthesized proteins"/>
    <property type="evidence" value="ECO:0007669"/>
    <property type="project" value="TreeGrafter"/>
</dbReference>
<gene>
    <name evidence="10" type="ORF">CNYM01_06564</name>
</gene>
<dbReference type="GO" id="GO:0004252">
    <property type="term" value="F:serine-type endopeptidase activity"/>
    <property type="evidence" value="ECO:0007669"/>
    <property type="project" value="UniProtKB-EC"/>
</dbReference>
<dbReference type="GO" id="GO:0004176">
    <property type="term" value="F:ATP-dependent peptidase activity"/>
    <property type="evidence" value="ECO:0007669"/>
    <property type="project" value="InterPro"/>
</dbReference>
<dbReference type="PRINTS" id="PR00127">
    <property type="entry name" value="CLPPROTEASEP"/>
</dbReference>
<accession>A0A135S6F8</accession>
<evidence type="ECO:0000256" key="3">
    <source>
        <dbReference type="ARBA" id="ARBA00022801"/>
    </source>
</evidence>
<evidence type="ECO:0000256" key="7">
    <source>
        <dbReference type="RuleBase" id="RU000549"/>
    </source>
</evidence>
<dbReference type="EMBL" id="JEMN01001617">
    <property type="protein sequence ID" value="KXH31513.1"/>
    <property type="molecule type" value="Genomic_DNA"/>
</dbReference>
<feature type="active site" evidence="5">
    <location>
        <position position="18"/>
    </location>
</feature>